<evidence type="ECO:0000313" key="1">
    <source>
        <dbReference type="EMBL" id="MFD1106249.1"/>
    </source>
</evidence>
<gene>
    <name evidence="1" type="primary">araD1</name>
    <name evidence="1" type="ORF">ACFQ24_15390</name>
</gene>
<protein>
    <submittedName>
        <fullName evidence="1">AraD1 family protein</fullName>
    </submittedName>
</protein>
<dbReference type="NCBIfam" id="NF040903">
    <property type="entry name" value="GguC"/>
    <property type="match status" value="1"/>
</dbReference>
<evidence type="ECO:0000313" key="2">
    <source>
        <dbReference type="Proteomes" id="UP001597203"/>
    </source>
</evidence>
<proteinExistence type="predicted"/>
<dbReference type="Gene3D" id="3.90.850.10">
    <property type="entry name" value="Fumarylacetoacetase-like, C-terminal domain"/>
    <property type="match status" value="1"/>
</dbReference>
<dbReference type="PIRSF" id="PIRSF033905">
    <property type="entry name" value="UCP033905"/>
    <property type="match status" value="1"/>
</dbReference>
<comment type="caution">
    <text evidence="1">The sequence shown here is derived from an EMBL/GenBank/DDBJ whole genome shotgun (WGS) entry which is preliminary data.</text>
</comment>
<dbReference type="SUPFAM" id="SSF56529">
    <property type="entry name" value="FAH"/>
    <property type="match status" value="1"/>
</dbReference>
<dbReference type="EMBL" id="JBHTLS010000131">
    <property type="protein sequence ID" value="MFD1106249.1"/>
    <property type="molecule type" value="Genomic_DNA"/>
</dbReference>
<dbReference type="InterPro" id="IPR009645">
    <property type="entry name" value="GguC"/>
</dbReference>
<reference evidence="2" key="1">
    <citation type="journal article" date="2019" name="Int. J. Syst. Evol. Microbiol.">
        <title>The Global Catalogue of Microorganisms (GCM) 10K type strain sequencing project: providing services to taxonomists for standard genome sequencing and annotation.</title>
        <authorList>
            <consortium name="The Broad Institute Genomics Platform"/>
            <consortium name="The Broad Institute Genome Sequencing Center for Infectious Disease"/>
            <person name="Wu L."/>
            <person name="Ma J."/>
        </authorList>
    </citation>
    <scope>NUCLEOTIDE SEQUENCE [LARGE SCALE GENOMIC DNA]</scope>
    <source>
        <strain evidence="2">CCUG 54329</strain>
    </source>
</reference>
<dbReference type="RefSeq" id="WP_380912768.1">
    <property type="nucleotide sequence ID" value="NZ_JBHTLS010000131.1"/>
</dbReference>
<name>A0ABW3P4C4_9SPHN</name>
<organism evidence="1 2">
    <name type="scientific">Sphingobium olei</name>
    <dbReference type="NCBI Taxonomy" id="420955"/>
    <lineage>
        <taxon>Bacteria</taxon>
        <taxon>Pseudomonadati</taxon>
        <taxon>Pseudomonadota</taxon>
        <taxon>Alphaproteobacteria</taxon>
        <taxon>Sphingomonadales</taxon>
        <taxon>Sphingomonadaceae</taxon>
        <taxon>Sphingobium</taxon>
    </lineage>
</organism>
<keyword evidence="2" id="KW-1185">Reference proteome</keyword>
<dbReference type="Proteomes" id="UP001597203">
    <property type="component" value="Unassembled WGS sequence"/>
</dbReference>
<sequence length="330" mass="35297">MTLRLLQHRSGIGERSVIAAQGDAAHFVPGFSTIRALALRAIAGGIGLAQAVEEAGQGGSVDIAAEYAAGRLLAPIDHEDDAHVLMTGTGLTHLGSAEGRDKMHREAAAAEKQTDSMRMFLEGLEGGKPAPGQVGQQPEWFYKGDGSQLVGPGDALTMPSFAKDGGEEPELAGIYIIGDDGRPYRLGLALANEFSDHVTERHNYLWLAHSKLRQAALGPELLVGDPPAHIEGSSRVLRAGQVIWEKPFLSGEANMSHSLANLEHHHFKYALFRRPGDVHVHFFGTATLSFSDGVTTQEGDVFEIEAAPFTLPARNPLTRAQPADLAVQPL</sequence>
<dbReference type="InterPro" id="IPR036663">
    <property type="entry name" value="Fumarylacetoacetase_C_sf"/>
</dbReference>
<accession>A0ABW3P4C4</accession>